<accession>A0ABR2JXW6</accession>
<sequence length="514" mass="58411">MKAIGNANKSKKKTSSKPKPTKKHLFCTFQTDQTYIKAPEPDLCIFCGFKANVTVPNLKGKLAQHDCLASICLPCLQRCLENQYKLDIMDLFCPICLHVFTLEERARVHPDLNNQISDQLLNVDFVKCKFCPNRYIFEPATKPEMTSYNGRDLTEDQIKCMLKNAVTCNECHISSCYQCGAVPYHLGETCEEHKLWVEGSVCRICGRAAKPDGETALRTCGHPDCKSISDQMCNHVHACGHACLGIKGEKQHPPCPECSDTGSICPFCEKDLWGSLCLLLDCGHTIHLDCALKIIKRPRQGPELRLPLCPYIGCGSFIKHELLQKEAKEDYEEWLRLEPQIDRIAKQRIIAEGIDFHPEVVSKSSPFAQNCEGEAAALNWAKKKLRFMICRNHLIPLIYTNGRLEDPPLLKYSCPECLHYPYPKCPTHGFNYMQYKCEYCCSTGVRRDKEKNGDGLVWLCEICHDMPGRRSTKEQCKGNCQFYPHPRPKLEFYGRCQKCGILKSMARPKGGWTK</sequence>
<reference evidence="2 3" key="1">
    <citation type="submission" date="2024-04" db="EMBL/GenBank/DDBJ databases">
        <title>Tritrichomonas musculus Genome.</title>
        <authorList>
            <person name="Alves-Ferreira E."/>
            <person name="Grigg M."/>
            <person name="Lorenzi H."/>
            <person name="Galac M."/>
        </authorList>
    </citation>
    <scope>NUCLEOTIDE SEQUENCE [LARGE SCALE GENOMIC DNA]</scope>
    <source>
        <strain evidence="2 3">EAF2021</strain>
    </source>
</reference>
<dbReference type="Proteomes" id="UP001470230">
    <property type="component" value="Unassembled WGS sequence"/>
</dbReference>
<evidence type="ECO:0000313" key="3">
    <source>
        <dbReference type="Proteomes" id="UP001470230"/>
    </source>
</evidence>
<protein>
    <submittedName>
        <fullName evidence="2">Regulation of axon guidance</fullName>
    </submittedName>
</protein>
<evidence type="ECO:0000313" key="2">
    <source>
        <dbReference type="EMBL" id="KAK8883296.1"/>
    </source>
</evidence>
<evidence type="ECO:0000256" key="1">
    <source>
        <dbReference type="SAM" id="MobiDB-lite"/>
    </source>
</evidence>
<gene>
    <name evidence="2" type="ORF">M9Y10_045947</name>
</gene>
<proteinExistence type="predicted"/>
<dbReference type="EMBL" id="JAPFFF010000009">
    <property type="protein sequence ID" value="KAK8883296.1"/>
    <property type="molecule type" value="Genomic_DNA"/>
</dbReference>
<feature type="region of interest" description="Disordered" evidence="1">
    <location>
        <begin position="1"/>
        <end position="21"/>
    </location>
</feature>
<dbReference type="SUPFAM" id="SSF57850">
    <property type="entry name" value="RING/U-box"/>
    <property type="match status" value="1"/>
</dbReference>
<feature type="compositionally biased region" description="Basic residues" evidence="1">
    <location>
        <begin position="9"/>
        <end position="21"/>
    </location>
</feature>
<name>A0ABR2JXW6_9EUKA</name>
<dbReference type="PANTHER" id="PTHR45943:SF2">
    <property type="entry name" value="RING-TYPE DOMAIN-CONTAINING PROTEIN"/>
    <property type="match status" value="1"/>
</dbReference>
<dbReference type="PANTHER" id="PTHR45943">
    <property type="entry name" value="E3 UBIQUITIN-PROTEIN LIGASE MYCBP2"/>
    <property type="match status" value="1"/>
</dbReference>
<comment type="caution">
    <text evidence="2">The sequence shown here is derived from an EMBL/GenBank/DDBJ whole genome shotgun (WGS) entry which is preliminary data.</text>
</comment>
<organism evidence="2 3">
    <name type="scientific">Tritrichomonas musculus</name>
    <dbReference type="NCBI Taxonomy" id="1915356"/>
    <lineage>
        <taxon>Eukaryota</taxon>
        <taxon>Metamonada</taxon>
        <taxon>Parabasalia</taxon>
        <taxon>Tritrichomonadida</taxon>
        <taxon>Tritrichomonadidae</taxon>
        <taxon>Tritrichomonas</taxon>
    </lineage>
</organism>
<keyword evidence="3" id="KW-1185">Reference proteome</keyword>